<keyword evidence="8" id="KW-1185">Reference proteome</keyword>
<protein>
    <recommendedName>
        <fullName evidence="6">Methylamine utilisation protein MauE domain-containing protein</fullName>
    </recommendedName>
</protein>
<feature type="domain" description="Methylamine utilisation protein MauE" evidence="6">
    <location>
        <begin position="1"/>
        <end position="131"/>
    </location>
</feature>
<reference evidence="7" key="1">
    <citation type="submission" date="2021-03" db="EMBL/GenBank/DDBJ databases">
        <authorList>
            <person name="Kanchanasin P."/>
            <person name="Saeng-In P."/>
            <person name="Phongsopitanun W."/>
            <person name="Yuki M."/>
            <person name="Kudo T."/>
            <person name="Ohkuma M."/>
            <person name="Tanasupawat S."/>
        </authorList>
    </citation>
    <scope>NUCLEOTIDE SEQUENCE</scope>
    <source>
        <strain evidence="7">GKU 128</strain>
    </source>
</reference>
<dbReference type="GO" id="GO:0016020">
    <property type="term" value="C:membrane"/>
    <property type="evidence" value="ECO:0007669"/>
    <property type="project" value="UniProtKB-SubCell"/>
</dbReference>
<dbReference type="InterPro" id="IPR009908">
    <property type="entry name" value="Methylamine_util_MauE"/>
</dbReference>
<evidence type="ECO:0000313" key="8">
    <source>
        <dbReference type="Proteomes" id="UP000669179"/>
    </source>
</evidence>
<keyword evidence="2 5" id="KW-0812">Transmembrane</keyword>
<proteinExistence type="predicted"/>
<dbReference type="Pfam" id="PF07291">
    <property type="entry name" value="MauE"/>
    <property type="match status" value="1"/>
</dbReference>
<dbReference type="AlphaFoldDB" id="A0A939T2Q0"/>
<comment type="subcellular location">
    <subcellularLocation>
        <location evidence="1">Membrane</location>
        <topology evidence="1">Multi-pass membrane protein</topology>
    </subcellularLocation>
</comment>
<feature type="transmembrane region" description="Helical" evidence="5">
    <location>
        <begin position="46"/>
        <end position="67"/>
    </location>
</feature>
<accession>A0A939T2Q0</accession>
<evidence type="ECO:0000256" key="1">
    <source>
        <dbReference type="ARBA" id="ARBA00004141"/>
    </source>
</evidence>
<evidence type="ECO:0000256" key="3">
    <source>
        <dbReference type="ARBA" id="ARBA00022989"/>
    </source>
</evidence>
<dbReference type="RefSeq" id="WP_208257894.1">
    <property type="nucleotide sequence ID" value="NZ_JAGEOJ010000009.1"/>
</dbReference>
<evidence type="ECO:0000256" key="5">
    <source>
        <dbReference type="SAM" id="Phobius"/>
    </source>
</evidence>
<evidence type="ECO:0000313" key="7">
    <source>
        <dbReference type="EMBL" id="MBO2450021.1"/>
    </source>
</evidence>
<keyword evidence="4 5" id="KW-0472">Membrane</keyword>
<dbReference type="GO" id="GO:0030416">
    <property type="term" value="P:methylamine metabolic process"/>
    <property type="evidence" value="ECO:0007669"/>
    <property type="project" value="InterPro"/>
</dbReference>
<feature type="transmembrane region" description="Helical" evidence="5">
    <location>
        <begin position="74"/>
        <end position="93"/>
    </location>
</feature>
<organism evidence="7 8">
    <name type="scientific">Actinomadura barringtoniae</name>
    <dbReference type="NCBI Taxonomy" id="1427535"/>
    <lineage>
        <taxon>Bacteria</taxon>
        <taxon>Bacillati</taxon>
        <taxon>Actinomycetota</taxon>
        <taxon>Actinomycetes</taxon>
        <taxon>Streptosporangiales</taxon>
        <taxon>Thermomonosporaceae</taxon>
        <taxon>Actinomadura</taxon>
    </lineage>
</organism>
<evidence type="ECO:0000256" key="4">
    <source>
        <dbReference type="ARBA" id="ARBA00023136"/>
    </source>
</evidence>
<name>A0A939T2Q0_9ACTN</name>
<sequence>MEYLSVGCASLLALVFAVSAISKTRDLDGFVASMPDLLPRLSGGTAARPVGLLVVALEAIAAVLLVVPATAPYGFGLAFLMLAAFTVAIAAAIRRGRRAPCRCFGASAAPLGVRHLGRNAVLLAAAALGAFPAGSPGAAAGVAVAVAAGAVGAILIVSLDPLADLFMESP</sequence>
<dbReference type="EMBL" id="JAGEOJ010000009">
    <property type="protein sequence ID" value="MBO2450021.1"/>
    <property type="molecule type" value="Genomic_DNA"/>
</dbReference>
<evidence type="ECO:0000256" key="2">
    <source>
        <dbReference type="ARBA" id="ARBA00022692"/>
    </source>
</evidence>
<evidence type="ECO:0000259" key="6">
    <source>
        <dbReference type="Pfam" id="PF07291"/>
    </source>
</evidence>
<gene>
    <name evidence="7" type="ORF">J4573_23160</name>
</gene>
<keyword evidence="3 5" id="KW-1133">Transmembrane helix</keyword>
<dbReference type="Proteomes" id="UP000669179">
    <property type="component" value="Unassembled WGS sequence"/>
</dbReference>
<comment type="caution">
    <text evidence="7">The sequence shown here is derived from an EMBL/GenBank/DDBJ whole genome shotgun (WGS) entry which is preliminary data.</text>
</comment>
<feature type="transmembrane region" description="Helical" evidence="5">
    <location>
        <begin position="138"/>
        <end position="159"/>
    </location>
</feature>